<dbReference type="GO" id="GO:0035539">
    <property type="term" value="F:8-oxo-7,8-dihydrodeoxyguanosine triphosphate pyrophosphatase activity"/>
    <property type="evidence" value="ECO:0007669"/>
    <property type="project" value="UniProtKB-EC"/>
</dbReference>
<protein>
    <recommendedName>
        <fullName evidence="13">8-oxo-dGTP diphosphatase</fullName>
        <ecNumber evidence="12">3.6.1.55</ecNumber>
    </recommendedName>
    <alternativeName>
        <fullName evidence="16">7,8-dihydro-8-oxoguanine-triphosphatase</fullName>
    </alternativeName>
    <alternativeName>
        <fullName evidence="15">Mutator protein MutT</fullName>
    </alternativeName>
    <alternativeName>
        <fullName evidence="14">dGTP pyrophosphohydrolase</fullName>
    </alternativeName>
</protein>
<evidence type="ECO:0000256" key="12">
    <source>
        <dbReference type="ARBA" id="ARBA00038905"/>
    </source>
</evidence>
<evidence type="ECO:0000256" key="11">
    <source>
        <dbReference type="ARBA" id="ARBA00036904"/>
    </source>
</evidence>
<dbReference type="InterPro" id="IPR020084">
    <property type="entry name" value="NUDIX_hydrolase_CS"/>
</dbReference>
<dbReference type="InterPro" id="IPR015797">
    <property type="entry name" value="NUDIX_hydrolase-like_dom_sf"/>
</dbReference>
<evidence type="ECO:0000256" key="2">
    <source>
        <dbReference type="ARBA" id="ARBA00005582"/>
    </source>
</evidence>
<comment type="catalytic activity">
    <reaction evidence="11">
        <text>8-oxo-GTP + H2O = 8-oxo-GMP + diphosphate + H(+)</text>
        <dbReference type="Rhea" id="RHEA:67616"/>
        <dbReference type="ChEBI" id="CHEBI:15377"/>
        <dbReference type="ChEBI" id="CHEBI:15378"/>
        <dbReference type="ChEBI" id="CHEBI:33019"/>
        <dbReference type="ChEBI" id="CHEBI:143553"/>
        <dbReference type="ChEBI" id="CHEBI:145694"/>
    </reaction>
</comment>
<evidence type="ECO:0000256" key="1">
    <source>
        <dbReference type="ARBA" id="ARBA00001946"/>
    </source>
</evidence>
<dbReference type="GO" id="GO:0044716">
    <property type="term" value="F:8-oxo-GDP phosphatase activity"/>
    <property type="evidence" value="ECO:0007669"/>
    <property type="project" value="TreeGrafter"/>
</dbReference>
<dbReference type="GO" id="GO:0044715">
    <property type="term" value="F:8-oxo-dGDP phosphatase activity"/>
    <property type="evidence" value="ECO:0007669"/>
    <property type="project" value="TreeGrafter"/>
</dbReference>
<dbReference type="GO" id="GO:0006281">
    <property type="term" value="P:DNA repair"/>
    <property type="evidence" value="ECO:0007669"/>
    <property type="project" value="UniProtKB-KW"/>
</dbReference>
<dbReference type="InterPro" id="IPR047127">
    <property type="entry name" value="MutT-like"/>
</dbReference>
<dbReference type="OrthoDB" id="9810648at2"/>
<keyword evidence="8" id="KW-0460">Magnesium</keyword>
<dbReference type="GO" id="GO:0046872">
    <property type="term" value="F:metal ion binding"/>
    <property type="evidence" value="ECO:0007669"/>
    <property type="project" value="UniProtKB-KW"/>
</dbReference>
<evidence type="ECO:0000256" key="15">
    <source>
        <dbReference type="ARBA" id="ARBA00041979"/>
    </source>
</evidence>
<dbReference type="PANTHER" id="PTHR47707:SF1">
    <property type="entry name" value="NUDIX HYDROLASE FAMILY PROTEIN"/>
    <property type="match status" value="1"/>
</dbReference>
<gene>
    <name evidence="19" type="ORF">EKN06_13695</name>
</gene>
<dbReference type="PANTHER" id="PTHR47707">
    <property type="entry name" value="8-OXO-DGTP DIPHOSPHATASE"/>
    <property type="match status" value="1"/>
</dbReference>
<dbReference type="SUPFAM" id="SSF55811">
    <property type="entry name" value="Nudix"/>
    <property type="match status" value="1"/>
</dbReference>
<comment type="catalytic activity">
    <reaction evidence="10">
        <text>8-oxo-dGTP + H2O = 8-oxo-dGMP + diphosphate + H(+)</text>
        <dbReference type="Rhea" id="RHEA:31575"/>
        <dbReference type="ChEBI" id="CHEBI:15377"/>
        <dbReference type="ChEBI" id="CHEBI:15378"/>
        <dbReference type="ChEBI" id="CHEBI:33019"/>
        <dbReference type="ChEBI" id="CHEBI:63224"/>
        <dbReference type="ChEBI" id="CHEBI:77896"/>
        <dbReference type="EC" id="3.6.1.55"/>
    </reaction>
</comment>
<keyword evidence="6" id="KW-0227">DNA damage</keyword>
<dbReference type="GO" id="GO:0006260">
    <property type="term" value="P:DNA replication"/>
    <property type="evidence" value="ECO:0007669"/>
    <property type="project" value="UniProtKB-KW"/>
</dbReference>
<accession>A0A437GV56</accession>
<evidence type="ECO:0000256" key="14">
    <source>
        <dbReference type="ARBA" id="ARBA00041592"/>
    </source>
</evidence>
<keyword evidence="4" id="KW-0235">DNA replication</keyword>
<name>A0A437GV56_9SPHN</name>
<evidence type="ECO:0000256" key="7">
    <source>
        <dbReference type="ARBA" id="ARBA00022801"/>
    </source>
</evidence>
<proteinExistence type="inferred from homology"/>
<evidence type="ECO:0000256" key="10">
    <source>
        <dbReference type="ARBA" id="ARBA00035861"/>
    </source>
</evidence>
<sequence>MLVVAAALLDGSSRVLMHRRPFAKHHGGLWEFPGGKVDPGEVPQDALSRELAEELGIRVEPHRFAPAGFATGAAVPGDDEPLVILLYTCRHWHGEPLALEGEEVRWCLGADCSGLDLAPLDRELLPNLKPFGIDL</sequence>
<dbReference type="PRINTS" id="PR00502">
    <property type="entry name" value="NUDIXFAMILY"/>
</dbReference>
<evidence type="ECO:0000256" key="13">
    <source>
        <dbReference type="ARBA" id="ARBA00040794"/>
    </source>
</evidence>
<evidence type="ECO:0000256" key="5">
    <source>
        <dbReference type="ARBA" id="ARBA00022723"/>
    </source>
</evidence>
<evidence type="ECO:0000313" key="19">
    <source>
        <dbReference type="EMBL" id="RVQ65288.1"/>
    </source>
</evidence>
<comment type="similarity">
    <text evidence="2 17">Belongs to the Nudix hydrolase family.</text>
</comment>
<dbReference type="InterPro" id="IPR000086">
    <property type="entry name" value="NUDIX_hydrolase_dom"/>
</dbReference>
<evidence type="ECO:0000256" key="16">
    <source>
        <dbReference type="ARBA" id="ARBA00042798"/>
    </source>
</evidence>
<dbReference type="PROSITE" id="PS51462">
    <property type="entry name" value="NUDIX"/>
    <property type="match status" value="1"/>
</dbReference>
<dbReference type="EMBL" id="RXOL01000008">
    <property type="protein sequence ID" value="RVQ65288.1"/>
    <property type="molecule type" value="Genomic_DNA"/>
</dbReference>
<dbReference type="Gene3D" id="3.90.79.10">
    <property type="entry name" value="Nucleoside Triphosphate Pyrophosphohydrolase"/>
    <property type="match status" value="1"/>
</dbReference>
<reference evidence="19 20" key="1">
    <citation type="submission" date="2018-12" db="EMBL/GenBank/DDBJ databases">
        <title>Croceicoccus ponticola sp. nov., a lipolytic bacterium isolated from seawater.</title>
        <authorList>
            <person name="Yoon J.-H."/>
        </authorList>
    </citation>
    <scope>NUCLEOTIDE SEQUENCE [LARGE SCALE GENOMIC DNA]</scope>
    <source>
        <strain evidence="19 20">GM-16</strain>
    </source>
</reference>
<evidence type="ECO:0000256" key="8">
    <source>
        <dbReference type="ARBA" id="ARBA00022842"/>
    </source>
</evidence>
<keyword evidence="3" id="KW-0515">Mutator protein</keyword>
<evidence type="ECO:0000256" key="9">
    <source>
        <dbReference type="ARBA" id="ARBA00023204"/>
    </source>
</evidence>
<evidence type="ECO:0000259" key="18">
    <source>
        <dbReference type="PROSITE" id="PS51462"/>
    </source>
</evidence>
<evidence type="ECO:0000313" key="20">
    <source>
        <dbReference type="Proteomes" id="UP000283003"/>
    </source>
</evidence>
<evidence type="ECO:0000256" key="3">
    <source>
        <dbReference type="ARBA" id="ARBA00022457"/>
    </source>
</evidence>
<evidence type="ECO:0000256" key="6">
    <source>
        <dbReference type="ARBA" id="ARBA00022763"/>
    </source>
</evidence>
<dbReference type="GO" id="GO:0008413">
    <property type="term" value="F:8-oxo-7,8-dihydroguanosine triphosphate pyrophosphatase activity"/>
    <property type="evidence" value="ECO:0007669"/>
    <property type="project" value="TreeGrafter"/>
</dbReference>
<evidence type="ECO:0000256" key="17">
    <source>
        <dbReference type="RuleBase" id="RU003476"/>
    </source>
</evidence>
<dbReference type="Pfam" id="PF00293">
    <property type="entry name" value="NUDIX"/>
    <property type="match status" value="1"/>
</dbReference>
<dbReference type="Proteomes" id="UP000283003">
    <property type="component" value="Unassembled WGS sequence"/>
</dbReference>
<dbReference type="CDD" id="cd03425">
    <property type="entry name" value="NUDIX_MutT_NudA_like"/>
    <property type="match status" value="1"/>
</dbReference>
<dbReference type="AlphaFoldDB" id="A0A437GV56"/>
<feature type="domain" description="Nudix hydrolase" evidence="18">
    <location>
        <begin position="1"/>
        <end position="130"/>
    </location>
</feature>
<dbReference type="PROSITE" id="PS00893">
    <property type="entry name" value="NUDIX_BOX"/>
    <property type="match status" value="1"/>
</dbReference>
<keyword evidence="5" id="KW-0479">Metal-binding</keyword>
<keyword evidence="9" id="KW-0234">DNA repair</keyword>
<keyword evidence="7 17" id="KW-0378">Hydrolase</keyword>
<evidence type="ECO:0000256" key="4">
    <source>
        <dbReference type="ARBA" id="ARBA00022705"/>
    </source>
</evidence>
<comment type="caution">
    <text evidence="19">The sequence shown here is derived from an EMBL/GenBank/DDBJ whole genome shotgun (WGS) entry which is preliminary data.</text>
</comment>
<dbReference type="InterPro" id="IPR020476">
    <property type="entry name" value="Nudix_hydrolase"/>
</dbReference>
<comment type="cofactor">
    <cofactor evidence="1">
        <name>Mg(2+)</name>
        <dbReference type="ChEBI" id="CHEBI:18420"/>
    </cofactor>
</comment>
<organism evidence="19 20">
    <name type="scientific">Croceicoccus ponticola</name>
    <dbReference type="NCBI Taxonomy" id="2217664"/>
    <lineage>
        <taxon>Bacteria</taxon>
        <taxon>Pseudomonadati</taxon>
        <taxon>Pseudomonadota</taxon>
        <taxon>Alphaproteobacteria</taxon>
        <taxon>Sphingomonadales</taxon>
        <taxon>Erythrobacteraceae</taxon>
        <taxon>Croceicoccus</taxon>
    </lineage>
</organism>
<dbReference type="EC" id="3.6.1.55" evidence="12"/>
<dbReference type="RefSeq" id="WP_127613489.1">
    <property type="nucleotide sequence ID" value="NZ_RXOL01000008.1"/>
</dbReference>
<keyword evidence="20" id="KW-1185">Reference proteome</keyword>